<evidence type="ECO:0000256" key="5">
    <source>
        <dbReference type="ARBA" id="ARBA00022679"/>
    </source>
</evidence>
<protein>
    <recommendedName>
        <fullName evidence="13">O-fucosyltransferase family protein</fullName>
    </recommendedName>
</protein>
<evidence type="ECO:0000256" key="10">
    <source>
        <dbReference type="ARBA" id="ARBA00023180"/>
    </source>
</evidence>
<dbReference type="AlphaFoldDB" id="A0AAD4WSF5"/>
<reference evidence="14 15" key="1">
    <citation type="journal article" date="2022" name="G3 (Bethesda)">
        <title>Whole-genome sequence and methylome profiling of the almond [Prunus dulcis (Mill.) D.A. Webb] cultivar 'Nonpareil'.</title>
        <authorList>
            <person name="D'Amico-Willman K.M."/>
            <person name="Ouma W.Z."/>
            <person name="Meulia T."/>
            <person name="Sideli G.M."/>
            <person name="Gradziel T.M."/>
            <person name="Fresnedo-Ramirez J."/>
        </authorList>
    </citation>
    <scope>NUCLEOTIDE SEQUENCE [LARGE SCALE GENOMIC DNA]</scope>
    <source>
        <strain evidence="14">Clone GOH B32 T37-40</strain>
    </source>
</reference>
<evidence type="ECO:0000256" key="12">
    <source>
        <dbReference type="ARBA" id="ARBA00023277"/>
    </source>
</evidence>
<dbReference type="Pfam" id="PF10250">
    <property type="entry name" value="O-FucT"/>
    <property type="match status" value="1"/>
</dbReference>
<evidence type="ECO:0000256" key="2">
    <source>
        <dbReference type="ARBA" id="ARBA00004881"/>
    </source>
</evidence>
<evidence type="ECO:0000313" key="14">
    <source>
        <dbReference type="EMBL" id="KAI5348416.1"/>
    </source>
</evidence>
<keyword evidence="7" id="KW-0735">Signal-anchor</keyword>
<evidence type="ECO:0000256" key="8">
    <source>
        <dbReference type="ARBA" id="ARBA00022989"/>
    </source>
</evidence>
<gene>
    <name evidence="14" type="ORF">L3X38_001303</name>
</gene>
<dbReference type="Proteomes" id="UP001054821">
    <property type="component" value="Chromosome 1"/>
</dbReference>
<dbReference type="InterPro" id="IPR019378">
    <property type="entry name" value="GDP-Fuc_O-FucTrfase"/>
</dbReference>
<evidence type="ECO:0000256" key="3">
    <source>
        <dbReference type="ARBA" id="ARBA00007737"/>
    </source>
</evidence>
<comment type="caution">
    <text evidence="14">The sequence shown here is derived from an EMBL/GenBank/DDBJ whole genome shotgun (WGS) entry which is preliminary data.</text>
</comment>
<keyword evidence="12" id="KW-0119">Carbohydrate metabolism</keyword>
<dbReference type="GO" id="GO:0016757">
    <property type="term" value="F:glycosyltransferase activity"/>
    <property type="evidence" value="ECO:0007669"/>
    <property type="project" value="UniProtKB-KW"/>
</dbReference>
<keyword evidence="5" id="KW-0808">Transferase</keyword>
<accession>A0AAD4WSF5</accession>
<evidence type="ECO:0000256" key="9">
    <source>
        <dbReference type="ARBA" id="ARBA00023136"/>
    </source>
</evidence>
<dbReference type="GO" id="GO:0006004">
    <property type="term" value="P:fucose metabolic process"/>
    <property type="evidence" value="ECO:0007669"/>
    <property type="project" value="UniProtKB-KW"/>
</dbReference>
<name>A0AAD4WSF5_PRUDU</name>
<keyword evidence="11" id="KW-0294">Fucose metabolism</keyword>
<dbReference type="PANTHER" id="PTHR31741">
    <property type="entry name" value="OS02G0726500 PROTEIN-RELATED"/>
    <property type="match status" value="1"/>
</dbReference>
<keyword evidence="15" id="KW-1185">Reference proteome</keyword>
<proteinExistence type="inferred from homology"/>
<dbReference type="GO" id="GO:0016020">
    <property type="term" value="C:membrane"/>
    <property type="evidence" value="ECO:0007669"/>
    <property type="project" value="UniProtKB-SubCell"/>
</dbReference>
<comment type="subcellular location">
    <subcellularLocation>
        <location evidence="1">Membrane</location>
        <topology evidence="1">Single-pass type II membrane protein</topology>
    </subcellularLocation>
</comment>
<sequence length="185" mass="20992">MASLAKAYPKLVRKETLLEPSDLRFFQNHSSQMAALDYLVSLESDIFVPTYDGNMAKVVEGHRSPTLFIVKVLPVLELQFITDEEVESLRKKFAGIQADRKEREEAEAVKVAAQLKKTEVSEGLVRRDKPWLQFVSNQLVGGQPWVDGDFSRFDFLNGYYCKSSRSSSSSIAVPSIIFSTRLYFQ</sequence>
<keyword evidence="4" id="KW-0328">Glycosyltransferase</keyword>
<dbReference type="PANTHER" id="PTHR31741:SF3">
    <property type="entry name" value="O-FUCOSYLTRANSFERASE FAMILY PROTEIN"/>
    <property type="match status" value="1"/>
</dbReference>
<keyword evidence="10" id="KW-0325">Glycoprotein</keyword>
<evidence type="ECO:0000256" key="4">
    <source>
        <dbReference type="ARBA" id="ARBA00022676"/>
    </source>
</evidence>
<keyword evidence="9" id="KW-0472">Membrane</keyword>
<keyword evidence="8" id="KW-1133">Transmembrane helix</keyword>
<comment type="pathway">
    <text evidence="2">Glycan metabolism.</text>
</comment>
<evidence type="ECO:0000256" key="1">
    <source>
        <dbReference type="ARBA" id="ARBA00004606"/>
    </source>
</evidence>
<evidence type="ECO:0000313" key="15">
    <source>
        <dbReference type="Proteomes" id="UP001054821"/>
    </source>
</evidence>
<evidence type="ECO:0000256" key="7">
    <source>
        <dbReference type="ARBA" id="ARBA00022968"/>
    </source>
</evidence>
<keyword evidence="6" id="KW-0812">Transmembrane</keyword>
<dbReference type="EMBL" id="JAJFAZ020000001">
    <property type="protein sequence ID" value="KAI5348416.1"/>
    <property type="molecule type" value="Genomic_DNA"/>
</dbReference>
<dbReference type="GO" id="GO:0005737">
    <property type="term" value="C:cytoplasm"/>
    <property type="evidence" value="ECO:0007669"/>
    <property type="project" value="TreeGrafter"/>
</dbReference>
<evidence type="ECO:0000256" key="13">
    <source>
        <dbReference type="ARBA" id="ARBA00030350"/>
    </source>
</evidence>
<comment type="similarity">
    <text evidence="3">Belongs to the glycosyltransferase GT106 family.</text>
</comment>
<evidence type="ECO:0000256" key="11">
    <source>
        <dbReference type="ARBA" id="ARBA00023253"/>
    </source>
</evidence>
<organism evidence="14 15">
    <name type="scientific">Prunus dulcis</name>
    <name type="common">Almond</name>
    <name type="synonym">Amygdalus dulcis</name>
    <dbReference type="NCBI Taxonomy" id="3755"/>
    <lineage>
        <taxon>Eukaryota</taxon>
        <taxon>Viridiplantae</taxon>
        <taxon>Streptophyta</taxon>
        <taxon>Embryophyta</taxon>
        <taxon>Tracheophyta</taxon>
        <taxon>Spermatophyta</taxon>
        <taxon>Magnoliopsida</taxon>
        <taxon>eudicotyledons</taxon>
        <taxon>Gunneridae</taxon>
        <taxon>Pentapetalae</taxon>
        <taxon>rosids</taxon>
        <taxon>fabids</taxon>
        <taxon>Rosales</taxon>
        <taxon>Rosaceae</taxon>
        <taxon>Amygdaloideae</taxon>
        <taxon>Amygdaleae</taxon>
        <taxon>Prunus</taxon>
    </lineage>
</organism>
<evidence type="ECO:0000256" key="6">
    <source>
        <dbReference type="ARBA" id="ARBA00022692"/>
    </source>
</evidence>